<dbReference type="InterPro" id="IPR050499">
    <property type="entry name" value="PEP-utilizing_PTS_enzyme"/>
</dbReference>
<dbReference type="Gene3D" id="3.50.30.10">
    <property type="entry name" value="Phosphohistidine domain"/>
    <property type="match status" value="1"/>
</dbReference>
<organism evidence="24 25">
    <name type="scientific">Bilifractor porci</name>
    <dbReference type="NCBI Taxonomy" id="2606636"/>
    <lineage>
        <taxon>Bacteria</taxon>
        <taxon>Bacillati</taxon>
        <taxon>Bacillota</taxon>
        <taxon>Clostridia</taxon>
        <taxon>Lachnospirales</taxon>
        <taxon>Lachnospiraceae</taxon>
        <taxon>Bilifractor</taxon>
    </lineage>
</organism>
<dbReference type="Gene3D" id="1.10.274.10">
    <property type="entry name" value="PtsI, HPr-binding domain"/>
    <property type="match status" value="1"/>
</dbReference>
<sequence length="543" mass="61046">MEVFQGKSIFKGVAIGPLLYYGKKETTVRREKIEDTEAEVARYKEAREKSVAQLRQLHDDSVKKVGEENAAIFDVHAMLMEDEDFCEAIENAIRTQNVNAEYAVAVAGENFSKMFAEMEDEYFKARSADMKDISERLIRVLTGEDEMHSFEEPSIIIADDLMPSETVQLDKEKVLAFVTRLGSSNSHTAILARTMNIPALIDIPIREDWNGKLAAVDGHTGTFYLDPDEETLHEMEEKRDRDLEARRLLQELKGKKNISLDGKEINLYANIGGLKDVAAVLSNDGGGVGLFRSEFLYIGRDSLPTEEEQFQAYKAVVETMAGKRVIIRTLDIGADKKADYLELEKEDNPALGYRAIRICLTRPDIFKTQLRAIFRASAFGKVAIMYPMITSVEELDKIHTIVAEVKKELTADKIPFKDDVEEGVMIETPAAALISDDLARKVDFFSIGTNDLTQYTLAMDRQNSRLDVFYNPHHKAILRLIRMTIENGHKGGAWVGICGELGADTTLTETFLRMGVDELSVSPSMILPVRDAIRKSHAYPEKE</sequence>
<name>A0A7X2TNJ6_9FIRM</name>
<evidence type="ECO:0000256" key="15">
    <source>
        <dbReference type="ARBA" id="ARBA00022842"/>
    </source>
</evidence>
<dbReference type="InterPro" id="IPR015813">
    <property type="entry name" value="Pyrv/PenolPyrv_kinase-like_dom"/>
</dbReference>
<dbReference type="InterPro" id="IPR024692">
    <property type="entry name" value="PTS_EI"/>
</dbReference>
<evidence type="ECO:0000256" key="17">
    <source>
        <dbReference type="PIRNR" id="PIRNR000732"/>
    </source>
</evidence>
<comment type="caution">
    <text evidence="24">The sequence shown here is derived from an EMBL/GenBank/DDBJ whole genome shotgun (WGS) entry which is preliminary data.</text>
</comment>
<dbReference type="GO" id="GO:0016301">
    <property type="term" value="F:kinase activity"/>
    <property type="evidence" value="ECO:0007669"/>
    <property type="project" value="UniProtKB-KW"/>
</dbReference>
<dbReference type="PRINTS" id="PR01736">
    <property type="entry name" value="PHPHTRNFRASE"/>
</dbReference>
<evidence type="ECO:0000259" key="21">
    <source>
        <dbReference type="Pfam" id="PF00391"/>
    </source>
</evidence>
<dbReference type="InterPro" id="IPR006318">
    <property type="entry name" value="PTS_EI-like"/>
</dbReference>
<dbReference type="Gene3D" id="3.20.20.60">
    <property type="entry name" value="Phosphoenolpyruvate-binding domains"/>
    <property type="match status" value="1"/>
</dbReference>
<evidence type="ECO:0000256" key="19">
    <source>
        <dbReference type="PIRSR" id="PIRSR000732-2"/>
    </source>
</evidence>
<feature type="domain" description="PEP-utilising enzyme C-terminal" evidence="22">
    <location>
        <begin position="249"/>
        <end position="536"/>
    </location>
</feature>
<dbReference type="Pfam" id="PF05524">
    <property type="entry name" value="PEP-utilisers_N"/>
    <property type="match status" value="1"/>
</dbReference>
<evidence type="ECO:0000256" key="7">
    <source>
        <dbReference type="ARBA" id="ARBA00016544"/>
    </source>
</evidence>
<accession>A0A7X2TNJ6</accession>
<keyword evidence="8 17" id="KW-0813">Transport</keyword>
<evidence type="ECO:0000313" key="24">
    <source>
        <dbReference type="EMBL" id="MST82327.1"/>
    </source>
</evidence>
<keyword evidence="12 17" id="KW-0598">Phosphotransferase system</keyword>
<evidence type="ECO:0000256" key="9">
    <source>
        <dbReference type="ARBA" id="ARBA00022490"/>
    </source>
</evidence>
<dbReference type="InterPro" id="IPR040442">
    <property type="entry name" value="Pyrv_kinase-like_dom_sf"/>
</dbReference>
<keyword evidence="24" id="KW-0670">Pyruvate</keyword>
<dbReference type="SUPFAM" id="SSF51621">
    <property type="entry name" value="Phosphoenolpyruvate/pyruvate domain"/>
    <property type="match status" value="1"/>
</dbReference>
<dbReference type="InterPro" id="IPR008731">
    <property type="entry name" value="PTS_EIN"/>
</dbReference>
<dbReference type="Pfam" id="PF00391">
    <property type="entry name" value="PEP-utilizers"/>
    <property type="match status" value="1"/>
</dbReference>
<evidence type="ECO:0000256" key="16">
    <source>
        <dbReference type="ARBA" id="ARBA00033235"/>
    </source>
</evidence>
<dbReference type="PROSITE" id="PS00742">
    <property type="entry name" value="PEP_ENZYMES_2"/>
    <property type="match status" value="1"/>
</dbReference>
<evidence type="ECO:0000259" key="22">
    <source>
        <dbReference type="Pfam" id="PF02896"/>
    </source>
</evidence>
<dbReference type="Pfam" id="PF02896">
    <property type="entry name" value="PEP-utilizers_C"/>
    <property type="match status" value="1"/>
</dbReference>
<dbReference type="InterPro" id="IPR023151">
    <property type="entry name" value="PEP_util_CS"/>
</dbReference>
<evidence type="ECO:0000256" key="20">
    <source>
        <dbReference type="PIRSR" id="PIRSR000732-3"/>
    </source>
</evidence>
<evidence type="ECO:0000256" key="6">
    <source>
        <dbReference type="ARBA" id="ARBA00012232"/>
    </source>
</evidence>
<evidence type="ECO:0000256" key="18">
    <source>
        <dbReference type="PIRSR" id="PIRSR000732-1"/>
    </source>
</evidence>
<feature type="domain" description="Phosphotransferase system enzyme I N-terminal" evidence="23">
    <location>
        <begin position="5"/>
        <end position="126"/>
    </location>
</feature>
<dbReference type="PANTHER" id="PTHR46244">
    <property type="entry name" value="PHOSPHOENOLPYRUVATE-PROTEIN PHOSPHOTRANSFERASE"/>
    <property type="match status" value="1"/>
</dbReference>
<gene>
    <name evidence="24" type="primary">ptsP</name>
    <name evidence="24" type="ORF">FYJ60_08370</name>
</gene>
<dbReference type="GO" id="GO:0005737">
    <property type="term" value="C:cytoplasm"/>
    <property type="evidence" value="ECO:0007669"/>
    <property type="project" value="UniProtKB-SubCell"/>
</dbReference>
<comment type="similarity">
    <text evidence="5 17">Belongs to the PEP-utilizing enzyme family.</text>
</comment>
<feature type="binding site" evidence="19">
    <location>
        <position position="292"/>
    </location>
    <ligand>
        <name>phosphoenolpyruvate</name>
        <dbReference type="ChEBI" id="CHEBI:58702"/>
    </ligand>
</feature>
<protein>
    <recommendedName>
        <fullName evidence="7 17">Phosphoenolpyruvate-protein phosphotransferase</fullName>
        <ecNumber evidence="6 17">2.7.3.9</ecNumber>
    </recommendedName>
    <alternativeName>
        <fullName evidence="16 17">Phosphotransferase system, enzyme I</fullName>
    </alternativeName>
</protein>
<evidence type="ECO:0000256" key="11">
    <source>
        <dbReference type="ARBA" id="ARBA00022679"/>
    </source>
</evidence>
<evidence type="ECO:0000259" key="23">
    <source>
        <dbReference type="Pfam" id="PF05524"/>
    </source>
</evidence>
<keyword evidence="11 17" id="KW-0808">Transferase</keyword>
<comment type="cofactor">
    <cofactor evidence="2 17 20">
        <name>Mg(2+)</name>
        <dbReference type="ChEBI" id="CHEBI:18420"/>
    </cofactor>
</comment>
<dbReference type="EMBL" id="VUMV01000005">
    <property type="protein sequence ID" value="MST82327.1"/>
    <property type="molecule type" value="Genomic_DNA"/>
</dbReference>
<feature type="active site" description="Tele-phosphohistidine intermediate" evidence="18">
    <location>
        <position position="187"/>
    </location>
</feature>
<dbReference type="EC" id="2.7.3.9" evidence="6 17"/>
<dbReference type="InterPro" id="IPR036618">
    <property type="entry name" value="PtsI_HPr-bd_sf"/>
</dbReference>
<dbReference type="InterPro" id="IPR000121">
    <property type="entry name" value="PEP_util_C"/>
</dbReference>
<comment type="catalytic activity">
    <reaction evidence="1 17">
        <text>L-histidyl-[protein] + phosphoenolpyruvate = N(pros)-phospho-L-histidyl-[protein] + pyruvate</text>
        <dbReference type="Rhea" id="RHEA:23880"/>
        <dbReference type="Rhea" id="RHEA-COMP:9745"/>
        <dbReference type="Rhea" id="RHEA-COMP:9746"/>
        <dbReference type="ChEBI" id="CHEBI:15361"/>
        <dbReference type="ChEBI" id="CHEBI:29979"/>
        <dbReference type="ChEBI" id="CHEBI:58702"/>
        <dbReference type="ChEBI" id="CHEBI:64837"/>
        <dbReference type="EC" id="2.7.3.9"/>
    </reaction>
</comment>
<evidence type="ECO:0000256" key="3">
    <source>
        <dbReference type="ARBA" id="ARBA00002728"/>
    </source>
</evidence>
<evidence type="ECO:0000256" key="1">
    <source>
        <dbReference type="ARBA" id="ARBA00000683"/>
    </source>
</evidence>
<dbReference type="InterPro" id="IPR036637">
    <property type="entry name" value="Phosphohistidine_dom_sf"/>
</dbReference>
<keyword evidence="13 17" id="KW-0479">Metal-binding</keyword>
<evidence type="ECO:0000256" key="5">
    <source>
        <dbReference type="ARBA" id="ARBA00007837"/>
    </source>
</evidence>
<dbReference type="SUPFAM" id="SSF52009">
    <property type="entry name" value="Phosphohistidine domain"/>
    <property type="match status" value="1"/>
</dbReference>
<feature type="domain" description="PEP-utilising enzyme mobile" evidence="21">
    <location>
        <begin position="150"/>
        <end position="221"/>
    </location>
</feature>
<feature type="binding site" evidence="20">
    <location>
        <position position="451"/>
    </location>
    <ligand>
        <name>Mg(2+)</name>
        <dbReference type="ChEBI" id="CHEBI:18420"/>
    </ligand>
</feature>
<proteinExistence type="inferred from homology"/>
<dbReference type="GO" id="GO:0008965">
    <property type="term" value="F:phosphoenolpyruvate-protein phosphotransferase activity"/>
    <property type="evidence" value="ECO:0007669"/>
    <property type="project" value="UniProtKB-EC"/>
</dbReference>
<keyword evidence="14 17" id="KW-0418">Kinase</keyword>
<evidence type="ECO:0000256" key="2">
    <source>
        <dbReference type="ARBA" id="ARBA00001946"/>
    </source>
</evidence>
<keyword evidence="10 17" id="KW-0762">Sugar transport</keyword>
<feature type="binding site" evidence="19">
    <location>
        <position position="461"/>
    </location>
    <ligand>
        <name>phosphoenolpyruvate</name>
        <dbReference type="ChEBI" id="CHEBI:58702"/>
    </ligand>
</feature>
<comment type="subcellular location">
    <subcellularLocation>
        <location evidence="4 17">Cytoplasm</location>
    </subcellularLocation>
</comment>
<evidence type="ECO:0000256" key="4">
    <source>
        <dbReference type="ARBA" id="ARBA00004496"/>
    </source>
</evidence>
<evidence type="ECO:0000256" key="10">
    <source>
        <dbReference type="ARBA" id="ARBA00022597"/>
    </source>
</evidence>
<feature type="active site" description="Proton donor" evidence="18">
    <location>
        <position position="498"/>
    </location>
</feature>
<evidence type="ECO:0000313" key="25">
    <source>
        <dbReference type="Proteomes" id="UP000466864"/>
    </source>
</evidence>
<evidence type="ECO:0000256" key="8">
    <source>
        <dbReference type="ARBA" id="ARBA00022448"/>
    </source>
</evidence>
<dbReference type="InterPro" id="IPR008279">
    <property type="entry name" value="PEP-util_enz_mobile_dom"/>
</dbReference>
<dbReference type="SUPFAM" id="SSF47831">
    <property type="entry name" value="Enzyme I of the PEP:sugar phosphotransferase system HPr-binding (sub)domain"/>
    <property type="match status" value="1"/>
</dbReference>
<keyword evidence="25" id="KW-1185">Reference proteome</keyword>
<feature type="binding site" evidence="19">
    <location>
        <position position="328"/>
    </location>
    <ligand>
        <name>phosphoenolpyruvate</name>
        <dbReference type="ChEBI" id="CHEBI:58702"/>
    </ligand>
</feature>
<dbReference type="NCBIfam" id="TIGR01417">
    <property type="entry name" value="PTS_I_fam"/>
    <property type="match status" value="1"/>
</dbReference>
<dbReference type="GO" id="GO:0046872">
    <property type="term" value="F:metal ion binding"/>
    <property type="evidence" value="ECO:0007669"/>
    <property type="project" value="UniProtKB-KW"/>
</dbReference>
<dbReference type="PANTHER" id="PTHR46244:SF3">
    <property type="entry name" value="PHOSPHOENOLPYRUVATE-PROTEIN PHOSPHOTRANSFERASE"/>
    <property type="match status" value="1"/>
</dbReference>
<evidence type="ECO:0000256" key="13">
    <source>
        <dbReference type="ARBA" id="ARBA00022723"/>
    </source>
</evidence>
<dbReference type="AlphaFoldDB" id="A0A7X2TNJ6"/>
<dbReference type="RefSeq" id="WP_330579160.1">
    <property type="nucleotide sequence ID" value="NZ_VUMV01000005.1"/>
</dbReference>
<evidence type="ECO:0000256" key="14">
    <source>
        <dbReference type="ARBA" id="ARBA00022777"/>
    </source>
</evidence>
<feature type="binding site" evidence="20">
    <location>
        <position position="427"/>
    </location>
    <ligand>
        <name>Mg(2+)</name>
        <dbReference type="ChEBI" id="CHEBI:18420"/>
    </ligand>
</feature>
<comment type="function">
    <text evidence="3 17">General (non sugar-specific) component of the phosphoenolpyruvate-dependent sugar phosphotransferase system (sugar PTS). This major carbohydrate active-transport system catalyzes the phosphorylation of incoming sugar substrates concomitantly with their translocation across the cell membrane. Enzyme I transfers the phosphoryl group from phosphoenolpyruvate (PEP) to the phosphoryl carrier protein (HPr).</text>
</comment>
<feature type="binding site" evidence="19">
    <location>
        <begin position="450"/>
        <end position="451"/>
    </location>
    <ligand>
        <name>phosphoenolpyruvate</name>
        <dbReference type="ChEBI" id="CHEBI:58702"/>
    </ligand>
</feature>
<dbReference type="GO" id="GO:0009401">
    <property type="term" value="P:phosphoenolpyruvate-dependent sugar phosphotransferase system"/>
    <property type="evidence" value="ECO:0007669"/>
    <property type="project" value="UniProtKB-KW"/>
</dbReference>
<dbReference type="PIRSF" id="PIRSF000732">
    <property type="entry name" value="PTS_enzyme_I"/>
    <property type="match status" value="1"/>
</dbReference>
<keyword evidence="9 17" id="KW-0963">Cytoplasm</keyword>
<keyword evidence="15 17" id="KW-0460">Magnesium</keyword>
<reference evidence="24 25" key="1">
    <citation type="submission" date="2019-08" db="EMBL/GenBank/DDBJ databases">
        <title>In-depth cultivation of the pig gut microbiome towards novel bacterial diversity and tailored functional studies.</title>
        <authorList>
            <person name="Wylensek D."/>
            <person name="Hitch T.C.A."/>
            <person name="Clavel T."/>
        </authorList>
    </citation>
    <scope>NUCLEOTIDE SEQUENCE [LARGE SCALE GENOMIC DNA]</scope>
    <source>
        <strain evidence="24 25">Oil+RF-744-WCA-WT-13</strain>
    </source>
</reference>
<dbReference type="Proteomes" id="UP000466864">
    <property type="component" value="Unassembled WGS sequence"/>
</dbReference>
<evidence type="ECO:0000256" key="12">
    <source>
        <dbReference type="ARBA" id="ARBA00022683"/>
    </source>
</evidence>